<dbReference type="InterPro" id="IPR050979">
    <property type="entry name" value="LD-transpeptidase"/>
</dbReference>
<evidence type="ECO:0000256" key="7">
    <source>
        <dbReference type="SAM" id="Phobius"/>
    </source>
</evidence>
<evidence type="ECO:0000256" key="5">
    <source>
        <dbReference type="ARBA" id="ARBA00023316"/>
    </source>
</evidence>
<dbReference type="AlphaFoldDB" id="A0A1F5WYA8"/>
<dbReference type="Gene3D" id="2.30.30.40">
    <property type="entry name" value="SH3 Domains"/>
    <property type="match status" value="1"/>
</dbReference>
<reference evidence="9 10" key="1">
    <citation type="journal article" date="2016" name="Nat. Commun.">
        <title>Thousands of microbial genomes shed light on interconnected biogeochemical processes in an aquifer system.</title>
        <authorList>
            <person name="Anantharaman K."/>
            <person name="Brown C.T."/>
            <person name="Hug L.A."/>
            <person name="Sharon I."/>
            <person name="Castelle C.J."/>
            <person name="Probst A.J."/>
            <person name="Thomas B.C."/>
            <person name="Singh A."/>
            <person name="Wilkins M.J."/>
            <person name="Karaoz U."/>
            <person name="Brodie E.L."/>
            <person name="Williams K.H."/>
            <person name="Hubbard S.S."/>
            <person name="Banfield J.F."/>
        </authorList>
    </citation>
    <scope>NUCLEOTIDE SEQUENCE [LARGE SCALE GENOMIC DNA]</scope>
</reference>
<accession>A0A1F5WYA8</accession>
<dbReference type="Gene3D" id="2.40.440.10">
    <property type="entry name" value="L,D-transpeptidase catalytic domain-like"/>
    <property type="match status" value="1"/>
</dbReference>
<keyword evidence="2" id="KW-0808">Transferase</keyword>
<feature type="active site" description="Proton donor/acceptor" evidence="6">
    <location>
        <position position="251"/>
    </location>
</feature>
<dbReference type="GO" id="GO:0018104">
    <property type="term" value="P:peptidoglycan-protein cross-linking"/>
    <property type="evidence" value="ECO:0007669"/>
    <property type="project" value="TreeGrafter"/>
</dbReference>
<evidence type="ECO:0000259" key="8">
    <source>
        <dbReference type="PROSITE" id="PS52029"/>
    </source>
</evidence>
<comment type="pathway">
    <text evidence="1 6">Cell wall biogenesis; peptidoglycan biosynthesis.</text>
</comment>
<dbReference type="InterPro" id="IPR003646">
    <property type="entry name" value="SH3-like_bac-type"/>
</dbReference>
<evidence type="ECO:0000313" key="9">
    <source>
        <dbReference type="EMBL" id="OGF80609.1"/>
    </source>
</evidence>
<keyword evidence="7" id="KW-0472">Membrane</keyword>
<dbReference type="GO" id="GO:0016740">
    <property type="term" value="F:transferase activity"/>
    <property type="evidence" value="ECO:0007669"/>
    <property type="project" value="UniProtKB-KW"/>
</dbReference>
<evidence type="ECO:0000256" key="4">
    <source>
        <dbReference type="ARBA" id="ARBA00022984"/>
    </source>
</evidence>
<keyword evidence="5 6" id="KW-0961">Cell wall biogenesis/degradation</keyword>
<dbReference type="STRING" id="1798351.A2930_02910"/>
<sequence>MKLSPKNKIIIVIFSGIFMALLLLFVSISAILKKSNKEQAPVINYLQEEEAVVITSHEKIEVLPIKPVIFKYVEVADGCGPYFEGICLNARSGPGTDYNVILQLRNGVVLKVGGMVERDGKKWYKIEFDEHIRYPERLSEDFYVAAEYVRVLLDEGERNLTQGETTSSAKRIIIDRSEQVLYAYDGAELFMETKISTGLELTPTPRGIFTVFKKTPSRYMQGPLPGISDQYYDLPGVPWNLYFTHEGAAIHGAYWHDNFGKPRSHGCVNLPLAEAHKLYTWADIGVQVFVQD</sequence>
<dbReference type="Pfam" id="PF03734">
    <property type="entry name" value="YkuD"/>
    <property type="match status" value="1"/>
</dbReference>
<dbReference type="GO" id="GO:0071555">
    <property type="term" value="P:cell wall organization"/>
    <property type="evidence" value="ECO:0007669"/>
    <property type="project" value="UniProtKB-UniRule"/>
</dbReference>
<feature type="transmembrane region" description="Helical" evidence="7">
    <location>
        <begin position="9"/>
        <end position="32"/>
    </location>
</feature>
<dbReference type="EMBL" id="MFID01000032">
    <property type="protein sequence ID" value="OGF80609.1"/>
    <property type="molecule type" value="Genomic_DNA"/>
</dbReference>
<evidence type="ECO:0000313" key="10">
    <source>
        <dbReference type="Proteomes" id="UP000178114"/>
    </source>
</evidence>
<dbReference type="Proteomes" id="UP000178114">
    <property type="component" value="Unassembled WGS sequence"/>
</dbReference>
<dbReference type="InterPro" id="IPR038063">
    <property type="entry name" value="Transpep_catalytic_dom"/>
</dbReference>
<organism evidence="9 10">
    <name type="scientific">Candidatus Giovannonibacteria bacterium RIFCSPLOWO2_01_FULL_45_34</name>
    <dbReference type="NCBI Taxonomy" id="1798351"/>
    <lineage>
        <taxon>Bacteria</taxon>
        <taxon>Candidatus Giovannoniibacteriota</taxon>
    </lineage>
</organism>
<dbReference type="PANTHER" id="PTHR30582">
    <property type="entry name" value="L,D-TRANSPEPTIDASE"/>
    <property type="match status" value="1"/>
</dbReference>
<dbReference type="SUPFAM" id="SSF141523">
    <property type="entry name" value="L,D-transpeptidase catalytic domain-like"/>
    <property type="match status" value="1"/>
</dbReference>
<gene>
    <name evidence="9" type="ORF">A2930_02910</name>
</gene>
<comment type="caution">
    <text evidence="9">The sequence shown here is derived from an EMBL/GenBank/DDBJ whole genome shotgun (WGS) entry which is preliminary data.</text>
</comment>
<evidence type="ECO:0000256" key="6">
    <source>
        <dbReference type="PROSITE-ProRule" id="PRU01373"/>
    </source>
</evidence>
<dbReference type="GO" id="GO:0008360">
    <property type="term" value="P:regulation of cell shape"/>
    <property type="evidence" value="ECO:0007669"/>
    <property type="project" value="UniProtKB-UniRule"/>
</dbReference>
<dbReference type="UniPathway" id="UPA00219"/>
<dbReference type="InterPro" id="IPR005490">
    <property type="entry name" value="LD_TPept_cat_dom"/>
</dbReference>
<keyword evidence="7" id="KW-0812">Transmembrane</keyword>
<dbReference type="PANTHER" id="PTHR30582:SF2">
    <property type="entry name" value="L,D-TRANSPEPTIDASE YCIB-RELATED"/>
    <property type="match status" value="1"/>
</dbReference>
<name>A0A1F5WYA8_9BACT</name>
<proteinExistence type="predicted"/>
<feature type="domain" description="L,D-TPase catalytic" evidence="8">
    <location>
        <begin position="170"/>
        <end position="291"/>
    </location>
</feature>
<keyword evidence="7" id="KW-1133">Transmembrane helix</keyword>
<dbReference type="Pfam" id="PF08239">
    <property type="entry name" value="SH3_3"/>
    <property type="match status" value="1"/>
</dbReference>
<dbReference type="CDD" id="cd16913">
    <property type="entry name" value="YkuD_like"/>
    <property type="match status" value="1"/>
</dbReference>
<dbReference type="PROSITE" id="PS52029">
    <property type="entry name" value="LD_TPASE"/>
    <property type="match status" value="1"/>
</dbReference>
<dbReference type="GO" id="GO:0005576">
    <property type="term" value="C:extracellular region"/>
    <property type="evidence" value="ECO:0007669"/>
    <property type="project" value="TreeGrafter"/>
</dbReference>
<evidence type="ECO:0000256" key="3">
    <source>
        <dbReference type="ARBA" id="ARBA00022960"/>
    </source>
</evidence>
<keyword evidence="4 6" id="KW-0573">Peptidoglycan synthesis</keyword>
<protein>
    <recommendedName>
        <fullName evidence="8">L,D-TPase catalytic domain-containing protein</fullName>
    </recommendedName>
</protein>
<evidence type="ECO:0000256" key="1">
    <source>
        <dbReference type="ARBA" id="ARBA00004752"/>
    </source>
</evidence>
<evidence type="ECO:0000256" key="2">
    <source>
        <dbReference type="ARBA" id="ARBA00022679"/>
    </source>
</evidence>
<dbReference type="GO" id="GO:0071972">
    <property type="term" value="F:peptidoglycan L,D-transpeptidase activity"/>
    <property type="evidence" value="ECO:0007669"/>
    <property type="project" value="TreeGrafter"/>
</dbReference>
<keyword evidence="3 6" id="KW-0133">Cell shape</keyword>
<feature type="active site" description="Nucleophile" evidence="6">
    <location>
        <position position="267"/>
    </location>
</feature>